<dbReference type="InterPro" id="IPR013201">
    <property type="entry name" value="Prot_inhib_I29"/>
</dbReference>
<evidence type="ECO:0000259" key="2">
    <source>
        <dbReference type="SMART" id="SM00848"/>
    </source>
</evidence>
<accession>A0A8J6HF15</accession>
<protein>
    <recommendedName>
        <fullName evidence="2">Cathepsin propeptide inhibitor domain-containing protein</fullName>
    </recommendedName>
</protein>
<dbReference type="SUPFAM" id="SSF54001">
    <property type="entry name" value="Cysteine proteinases"/>
    <property type="match status" value="1"/>
</dbReference>
<sequence>MDQAIELTEEVIEQRWNEFKTKFQKSYADAEEESYRRGLFVTNLRMIEDHNEKYENGLVTYKMGVNQFADYAKDEMPMSCHGFPRPSAAVELSNPSTGPVSICGLVPRNDSWKEPIGPPLEMQVVLLSGSLLGSRSLFCTRRGEERTERNEHVESVNESERISAAITSSEKRMEPADWSTDEHEDLRINPPPHQRRSKVALIPTANHPNPLPHKINKSHELVAKYSVISATNNKKCEWCVPENVKMCESDLRIEDFEELPKKSFIRRGKTFQHDSSRTSRITTEFNKIHSKKTKSEKSHVYRHDYATGNNNVTPPSPRWVSLDSVIVLITSAGIDPDKNEAHGDSLHNHILLLLYHLVMTNNFKLSHEIHVTFLLRSHVRFRCSRKKNSSRLKCVNWKHVRTQSPFHSTGLANLKAQLEQPEQDSIILIYIATELIKCARRLDYTGVLVCARIRKRRMRLLNKRRTRYMRQPSTVAALCVHEAKPLPEQPHFYILKRVPLQFFGGSIADAHGRTTEEEIAQLRPPICDRFFNGMNKICTFIKSDYDKQKMLLLPDISIPQLFYASPCDVVALRVTKHHQQECRDKNRRVLGPLCWDCIGDPFNAFCHDRKPTNPPDRIHSGRLKAQICTTNHNRQLSMFLTIIYMKTPCSPQFTSYS</sequence>
<dbReference type="InterPro" id="IPR038765">
    <property type="entry name" value="Papain-like_cys_pep_sf"/>
</dbReference>
<gene>
    <name evidence="3" type="ORF">GEV33_009596</name>
</gene>
<evidence type="ECO:0000256" key="1">
    <source>
        <dbReference type="SAM" id="MobiDB-lite"/>
    </source>
</evidence>
<reference evidence="3" key="1">
    <citation type="journal article" date="2020" name="J Insects Food Feed">
        <title>The yellow mealworm (Tenebrio molitor) genome: a resource for the emerging insects as food and feed industry.</title>
        <authorList>
            <person name="Eriksson T."/>
            <person name="Andere A."/>
            <person name="Kelstrup H."/>
            <person name="Emery V."/>
            <person name="Picard C."/>
        </authorList>
    </citation>
    <scope>NUCLEOTIDE SEQUENCE</scope>
    <source>
        <strain evidence="3">Stoneville</strain>
        <tissue evidence="3">Whole head</tissue>
    </source>
</reference>
<organism evidence="3 4">
    <name type="scientific">Tenebrio molitor</name>
    <name type="common">Yellow mealworm beetle</name>
    <dbReference type="NCBI Taxonomy" id="7067"/>
    <lineage>
        <taxon>Eukaryota</taxon>
        <taxon>Metazoa</taxon>
        <taxon>Ecdysozoa</taxon>
        <taxon>Arthropoda</taxon>
        <taxon>Hexapoda</taxon>
        <taxon>Insecta</taxon>
        <taxon>Pterygota</taxon>
        <taxon>Neoptera</taxon>
        <taxon>Endopterygota</taxon>
        <taxon>Coleoptera</taxon>
        <taxon>Polyphaga</taxon>
        <taxon>Cucujiformia</taxon>
        <taxon>Tenebrionidae</taxon>
        <taxon>Tenebrio</taxon>
    </lineage>
</organism>
<feature type="domain" description="Cathepsin propeptide inhibitor" evidence="2">
    <location>
        <begin position="16"/>
        <end position="76"/>
    </location>
</feature>
<evidence type="ECO:0000313" key="3">
    <source>
        <dbReference type="EMBL" id="KAH0813192.1"/>
    </source>
</evidence>
<dbReference type="Gene3D" id="1.10.287.2250">
    <property type="match status" value="1"/>
</dbReference>
<feature type="compositionally biased region" description="Basic and acidic residues" evidence="1">
    <location>
        <begin position="169"/>
        <end position="187"/>
    </location>
</feature>
<evidence type="ECO:0000313" key="4">
    <source>
        <dbReference type="Proteomes" id="UP000719412"/>
    </source>
</evidence>
<dbReference type="Pfam" id="PF08246">
    <property type="entry name" value="Inhibitor_I29"/>
    <property type="match status" value="1"/>
</dbReference>
<dbReference type="EMBL" id="JABDTM020025509">
    <property type="protein sequence ID" value="KAH0813192.1"/>
    <property type="molecule type" value="Genomic_DNA"/>
</dbReference>
<feature type="region of interest" description="Disordered" evidence="1">
    <location>
        <begin position="167"/>
        <end position="194"/>
    </location>
</feature>
<dbReference type="Proteomes" id="UP000719412">
    <property type="component" value="Unassembled WGS sequence"/>
</dbReference>
<proteinExistence type="predicted"/>
<reference evidence="3" key="2">
    <citation type="submission" date="2021-08" db="EMBL/GenBank/DDBJ databases">
        <authorList>
            <person name="Eriksson T."/>
        </authorList>
    </citation>
    <scope>NUCLEOTIDE SEQUENCE</scope>
    <source>
        <strain evidence="3">Stoneville</strain>
        <tissue evidence="3">Whole head</tissue>
    </source>
</reference>
<comment type="caution">
    <text evidence="3">The sequence shown here is derived from an EMBL/GenBank/DDBJ whole genome shotgun (WGS) entry which is preliminary data.</text>
</comment>
<keyword evidence="4" id="KW-1185">Reference proteome</keyword>
<dbReference type="SMART" id="SM00848">
    <property type="entry name" value="Inhibitor_I29"/>
    <property type="match status" value="1"/>
</dbReference>
<name>A0A8J6HF15_TENMO</name>
<dbReference type="AlphaFoldDB" id="A0A8J6HF15"/>